<comment type="caution">
    <text evidence="1">The sequence shown here is derived from an EMBL/GenBank/DDBJ whole genome shotgun (WGS) entry which is preliminary data.</text>
</comment>
<proteinExistence type="predicted"/>
<dbReference type="Proteomes" id="UP000824533">
    <property type="component" value="Linkage Group LG19"/>
</dbReference>
<gene>
    <name evidence="1" type="ORF">K1T71_010825</name>
</gene>
<dbReference type="EMBL" id="CM034405">
    <property type="protein sequence ID" value="KAJ0173676.1"/>
    <property type="molecule type" value="Genomic_DNA"/>
</dbReference>
<reference evidence="1 2" key="1">
    <citation type="journal article" date="2021" name="Front. Genet.">
        <title>Chromosome-Level Genome Assembly Reveals Significant Gene Expansion in the Toll and IMD Signaling Pathways of Dendrolimus kikuchii.</title>
        <authorList>
            <person name="Zhou J."/>
            <person name="Wu P."/>
            <person name="Xiong Z."/>
            <person name="Liu N."/>
            <person name="Zhao N."/>
            <person name="Ji M."/>
            <person name="Qiu Y."/>
            <person name="Yang B."/>
        </authorList>
    </citation>
    <scope>NUCLEOTIDE SEQUENCE [LARGE SCALE GENOMIC DNA]</scope>
    <source>
        <strain evidence="1">Ann1</strain>
    </source>
</reference>
<protein>
    <submittedName>
        <fullName evidence="1">Uncharacterized protein</fullName>
    </submittedName>
</protein>
<evidence type="ECO:0000313" key="1">
    <source>
        <dbReference type="EMBL" id="KAJ0173676.1"/>
    </source>
</evidence>
<name>A0ACC1CQB9_9NEOP</name>
<evidence type="ECO:0000313" key="2">
    <source>
        <dbReference type="Proteomes" id="UP000824533"/>
    </source>
</evidence>
<sequence length="253" mass="29200">MSPVLFIIYMDELNTLLNDTKIGCHIAATCINHIAYADDMVLLAPTVSALRRLLDLCGTYAATHGLTYNVKKTKVMYFRKGKRPVTTLPIQLNGQDLEYVDSFKYLGHIVTSNLTDGMDLDRHRRALSVRSNMLARRFARCSDYVKMLLFKTYCTTIYTCELWCKYTKAEYSALRVEYNNALRIMLRLPKFCSASEMFTETRLPGFAALKRQRVANTRERFYNSQDKIVPALLQINGPLIEHRMKLHSDIIIF</sequence>
<accession>A0ACC1CQB9</accession>
<organism evidence="1 2">
    <name type="scientific">Dendrolimus kikuchii</name>
    <dbReference type="NCBI Taxonomy" id="765133"/>
    <lineage>
        <taxon>Eukaryota</taxon>
        <taxon>Metazoa</taxon>
        <taxon>Ecdysozoa</taxon>
        <taxon>Arthropoda</taxon>
        <taxon>Hexapoda</taxon>
        <taxon>Insecta</taxon>
        <taxon>Pterygota</taxon>
        <taxon>Neoptera</taxon>
        <taxon>Endopterygota</taxon>
        <taxon>Lepidoptera</taxon>
        <taxon>Glossata</taxon>
        <taxon>Ditrysia</taxon>
        <taxon>Bombycoidea</taxon>
        <taxon>Lasiocampidae</taxon>
        <taxon>Dendrolimus</taxon>
    </lineage>
</organism>
<keyword evidence="2" id="KW-1185">Reference proteome</keyword>